<dbReference type="Proteomes" id="UP001295684">
    <property type="component" value="Unassembled WGS sequence"/>
</dbReference>
<dbReference type="InterPro" id="IPR015943">
    <property type="entry name" value="WD40/YVTN_repeat-like_dom_sf"/>
</dbReference>
<feature type="region of interest" description="Disordered" evidence="2">
    <location>
        <begin position="801"/>
        <end position="830"/>
    </location>
</feature>
<evidence type="ECO:0000259" key="3">
    <source>
        <dbReference type="Pfam" id="PF12341"/>
    </source>
</evidence>
<feature type="compositionally biased region" description="Basic and acidic residues" evidence="2">
    <location>
        <begin position="801"/>
        <end position="812"/>
    </location>
</feature>
<dbReference type="GO" id="GO:0006261">
    <property type="term" value="P:DNA-templated DNA replication"/>
    <property type="evidence" value="ECO:0007669"/>
    <property type="project" value="TreeGrafter"/>
</dbReference>
<dbReference type="Pfam" id="PF12341">
    <property type="entry name" value="Mcl1_mid"/>
    <property type="match status" value="1"/>
</dbReference>
<reference evidence="4" key="1">
    <citation type="submission" date="2023-07" db="EMBL/GenBank/DDBJ databases">
        <authorList>
            <consortium name="AG Swart"/>
            <person name="Singh M."/>
            <person name="Singh A."/>
            <person name="Seah K."/>
            <person name="Emmerich C."/>
        </authorList>
    </citation>
    <scope>NUCLEOTIDE SEQUENCE</scope>
    <source>
        <strain evidence="4">DP1</strain>
    </source>
</reference>
<feature type="compositionally biased region" description="Basic and acidic residues" evidence="2">
    <location>
        <begin position="307"/>
        <end position="344"/>
    </location>
</feature>
<dbReference type="PANTHER" id="PTHR19932:SF10">
    <property type="entry name" value="WD REPEAT AND HMG-BOX DNA-BINDING PROTEIN 1"/>
    <property type="match status" value="1"/>
</dbReference>
<evidence type="ECO:0000256" key="2">
    <source>
        <dbReference type="SAM" id="MobiDB-lite"/>
    </source>
</evidence>
<comment type="caution">
    <text evidence="4">The sequence shown here is derived from an EMBL/GenBank/DDBJ whole genome shotgun (WGS) entry which is preliminary data.</text>
</comment>
<dbReference type="SMART" id="SM00320">
    <property type="entry name" value="WD40"/>
    <property type="match status" value="3"/>
</dbReference>
<dbReference type="GO" id="GO:0003682">
    <property type="term" value="F:chromatin binding"/>
    <property type="evidence" value="ECO:0007669"/>
    <property type="project" value="TreeGrafter"/>
</dbReference>
<dbReference type="GO" id="GO:0006281">
    <property type="term" value="P:DNA repair"/>
    <property type="evidence" value="ECO:0007669"/>
    <property type="project" value="TreeGrafter"/>
</dbReference>
<keyword evidence="5" id="KW-1185">Reference proteome</keyword>
<dbReference type="Gene3D" id="2.130.10.10">
    <property type="entry name" value="YVTN repeat-like/Quinoprotein amine dehydrogenase"/>
    <property type="match status" value="1"/>
</dbReference>
<name>A0AAD2D8I1_EUPCR</name>
<dbReference type="SUPFAM" id="SSF50998">
    <property type="entry name" value="Quinoprotein alcohol dehydrogenase-like"/>
    <property type="match status" value="1"/>
</dbReference>
<feature type="region of interest" description="Disordered" evidence="2">
    <location>
        <begin position="307"/>
        <end position="350"/>
    </location>
</feature>
<dbReference type="InterPro" id="IPR001680">
    <property type="entry name" value="WD40_rpt"/>
</dbReference>
<dbReference type="EMBL" id="CAMPGE010025594">
    <property type="protein sequence ID" value="CAI2383333.1"/>
    <property type="molecule type" value="Genomic_DNA"/>
</dbReference>
<feature type="domain" description="WDHD1/CFT4 second beta-propeller" evidence="3">
    <location>
        <begin position="385"/>
        <end position="669"/>
    </location>
</feature>
<organism evidence="4 5">
    <name type="scientific">Euplotes crassus</name>
    <dbReference type="NCBI Taxonomy" id="5936"/>
    <lineage>
        <taxon>Eukaryota</taxon>
        <taxon>Sar</taxon>
        <taxon>Alveolata</taxon>
        <taxon>Ciliophora</taxon>
        <taxon>Intramacronucleata</taxon>
        <taxon>Spirotrichea</taxon>
        <taxon>Hypotrichia</taxon>
        <taxon>Euplotida</taxon>
        <taxon>Euplotidae</taxon>
        <taxon>Moneuplotes</taxon>
    </lineage>
</organism>
<feature type="region of interest" description="Disordered" evidence="2">
    <location>
        <begin position="864"/>
        <end position="920"/>
    </location>
</feature>
<feature type="compositionally biased region" description="Polar residues" evidence="2">
    <location>
        <begin position="870"/>
        <end position="881"/>
    </location>
</feature>
<gene>
    <name evidence="4" type="ORF">ECRASSUSDP1_LOCUS24832</name>
</gene>
<feature type="compositionally biased region" description="Basic and acidic residues" evidence="2">
    <location>
        <begin position="902"/>
        <end position="914"/>
    </location>
</feature>
<evidence type="ECO:0000313" key="4">
    <source>
        <dbReference type="EMBL" id="CAI2383333.1"/>
    </source>
</evidence>
<dbReference type="GO" id="GO:0000278">
    <property type="term" value="P:mitotic cell cycle"/>
    <property type="evidence" value="ECO:0007669"/>
    <property type="project" value="TreeGrafter"/>
</dbReference>
<evidence type="ECO:0000256" key="1">
    <source>
        <dbReference type="PROSITE-ProRule" id="PRU00221"/>
    </source>
</evidence>
<dbReference type="PANTHER" id="PTHR19932">
    <property type="entry name" value="WD REPEAT AND HMG-BOX DNA BINDING PROTEIN"/>
    <property type="match status" value="1"/>
</dbReference>
<feature type="repeat" description="WD" evidence="1">
    <location>
        <begin position="229"/>
        <end position="269"/>
    </location>
</feature>
<sequence length="920" mass="104603">MADLPTAVTQASVSGNGSFCFYKDQIVVVSEEGYIKKFDIDKTSGELKIDTTVPISQKVTEIVSNTKDNIVYSGKDKAVNMVFKEKFDKATKITNPSEPVHKLIYPNKKIVLICSEANHMDIYWIEKEKITKMIPEHDKPILNGDVDPGSEYIATTGCDGTLNICKLDFDPNKLELVYSSEISERVELYSEQKLQVKFSPDGKNLAIAGSKELRIAERNAFEDIKSVPEIAHDDPISQVCWVNSNILITADTQNVVKVWNFDTKKEVFKFTNPNDLVCMEYSQTNNCFALFDTEGCLVVSTQDFPSHKDLQPVEKEEKDDLPQSKGQDQKEDAEMEPEKPEESKFAGNYELDNDYPQEYNNTVNDFIGARPQVSIMPGNVTEDDQLEYRFLCWNQVGSVASRGEMNSKYIEVEFADKTFHKTIITEDEIETEMATLSHNGAFLASKAEEVDLDQYEDDTNGQKYISQLKFIPFTSWNSIKPWGLDLPKGENTEGVALGSTFCAVSTDSNYVRFFSLEGVQTFMMSCFHSVVCMAAYENLLCVVSHNGLPMLEAQNLKLKIIDTTKNYACIVETEVPVTPGATLQWMNFSEEGSLYTYDTDGIMRNLSFSHGNNWIPVLDVKQRYDIEPSKFWIIGISEGEISCCVLRARTYPTPIDKSHIQSFKLCIPLLGLDTTGKAEIKRENTADNEEKFIRESIELTHQQWRRHQWSSLRNSRTQKNPSYNQSKSIFTDIEMTQSKKALDKIIINSIRIAAHNDDKAKILSLARKLHLVKSYSLCITLLHEMKLPFVADELQKVMEKKEMEEQNERERQISSSQNSREKQVNKASSLSEKIMQARMNNMEKNSKTENAKKENPILARSMMKKEANESGVNKSVPNNPFANKENKKVHNKNFLNDLLGQKVEKKVSNLEKPKNAKQKL</sequence>
<keyword evidence="1" id="KW-0853">WD repeat</keyword>
<proteinExistence type="predicted"/>
<dbReference type="InterPro" id="IPR022100">
    <property type="entry name" value="WDHD1/CFT4_beta-prop_2nd"/>
</dbReference>
<evidence type="ECO:0000313" key="5">
    <source>
        <dbReference type="Proteomes" id="UP001295684"/>
    </source>
</evidence>
<accession>A0AAD2D8I1</accession>
<dbReference type="GO" id="GO:0043596">
    <property type="term" value="C:nuclear replication fork"/>
    <property type="evidence" value="ECO:0007669"/>
    <property type="project" value="TreeGrafter"/>
</dbReference>
<dbReference type="InterPro" id="IPR011047">
    <property type="entry name" value="Quinoprotein_ADH-like_sf"/>
</dbReference>
<protein>
    <recommendedName>
        <fullName evidence="3">WDHD1/CFT4 second beta-propeller domain-containing protein</fullName>
    </recommendedName>
</protein>
<dbReference type="AlphaFoldDB" id="A0AAD2D8I1"/>
<dbReference type="PROSITE" id="PS50082">
    <property type="entry name" value="WD_REPEATS_2"/>
    <property type="match status" value="1"/>
</dbReference>